<gene>
    <name evidence="1" type="ORF">DM867_01515</name>
</gene>
<dbReference type="AlphaFoldDB" id="A0A5N5UB97"/>
<name>A0A5N5UB97_9EURY</name>
<sequence length="94" mass="9990">MGERVASQLTAADALATREGTVYVEPAVPERAVGMNYRIRLDASNEQLVVSTADPAVTVRVPVSTTRPLVDSTTRGTDLAVRYDGNGLSVGETR</sequence>
<dbReference type="InterPro" id="IPR055690">
    <property type="entry name" value="DUF7266"/>
</dbReference>
<organism evidence="1 2">
    <name type="scientific">Halosegnis rubeus</name>
    <dbReference type="NCBI Taxonomy" id="2212850"/>
    <lineage>
        <taxon>Archaea</taxon>
        <taxon>Methanobacteriati</taxon>
        <taxon>Methanobacteriota</taxon>
        <taxon>Stenosarchaea group</taxon>
        <taxon>Halobacteria</taxon>
        <taxon>Halobacteriales</taxon>
        <taxon>Natronomonadaceae</taxon>
        <taxon>Halosegnis</taxon>
    </lineage>
</organism>
<evidence type="ECO:0000313" key="1">
    <source>
        <dbReference type="EMBL" id="KAB7515848.1"/>
    </source>
</evidence>
<dbReference type="Proteomes" id="UP000326865">
    <property type="component" value="Unassembled WGS sequence"/>
</dbReference>
<protein>
    <submittedName>
        <fullName evidence="1">Uncharacterized protein</fullName>
    </submittedName>
</protein>
<evidence type="ECO:0000313" key="2">
    <source>
        <dbReference type="Proteomes" id="UP000326865"/>
    </source>
</evidence>
<dbReference type="Pfam" id="PF23928">
    <property type="entry name" value="DUF7266"/>
    <property type="match status" value="1"/>
</dbReference>
<proteinExistence type="predicted"/>
<accession>A0A5N5UB97</accession>
<comment type="caution">
    <text evidence="1">The sequence shown here is derived from an EMBL/GenBank/DDBJ whole genome shotgun (WGS) entry which is preliminary data.</text>
</comment>
<reference evidence="1 2" key="1">
    <citation type="submission" date="2019-10" db="EMBL/GenBank/DDBJ databases">
        <title>Unraveling microbial dark matter from salterns through culturing: the case of the genus Halosegnis.</title>
        <authorList>
            <person name="Duran-Viseras A."/>
            <person name="Andrei A.-S."/>
            <person name="Vera-Gargallo B."/>
            <person name="Ghai R."/>
            <person name="Sanchez-Porro C."/>
            <person name="Ventosa A."/>
        </authorList>
    </citation>
    <scope>NUCLEOTIDE SEQUENCE [LARGE SCALE GENOMIC DNA]</scope>
    <source>
        <strain evidence="1 2">F18-79</strain>
    </source>
</reference>
<dbReference type="EMBL" id="QKKZ01000001">
    <property type="protein sequence ID" value="KAB7515848.1"/>
    <property type="molecule type" value="Genomic_DNA"/>
</dbReference>
<keyword evidence="2" id="KW-1185">Reference proteome</keyword>